<dbReference type="Gene3D" id="3.30.70.1290">
    <property type="entry name" value="Transposase IS200-like"/>
    <property type="match status" value="1"/>
</dbReference>
<dbReference type="Pfam" id="PF01797">
    <property type="entry name" value="Y1_Tnp"/>
    <property type="match status" value="1"/>
</dbReference>
<dbReference type="AlphaFoldDB" id="A0A7S7NMP3"/>
<feature type="domain" description="Transposase IS200-like" evidence="1">
    <location>
        <begin position="63"/>
        <end position="150"/>
    </location>
</feature>
<evidence type="ECO:0000259" key="1">
    <source>
        <dbReference type="Pfam" id="PF01797"/>
    </source>
</evidence>
<dbReference type="SUPFAM" id="SSF143422">
    <property type="entry name" value="Transposase IS200-like"/>
    <property type="match status" value="1"/>
</dbReference>
<gene>
    <name evidence="2" type="ORF">IRI77_24530</name>
</gene>
<dbReference type="KEGG" id="pfer:IRI77_24530"/>
<accession>A0A7S7NMP3</accession>
<dbReference type="EMBL" id="CP063849">
    <property type="protein sequence ID" value="QOY85964.1"/>
    <property type="molecule type" value="Genomic_DNA"/>
</dbReference>
<protein>
    <submittedName>
        <fullName evidence="2">Transposase</fullName>
    </submittedName>
</protein>
<dbReference type="Proteomes" id="UP000593892">
    <property type="component" value="Chromosome"/>
</dbReference>
<dbReference type="GO" id="GO:0006313">
    <property type="term" value="P:DNA transposition"/>
    <property type="evidence" value="ECO:0007669"/>
    <property type="project" value="InterPro"/>
</dbReference>
<dbReference type="GO" id="GO:0004803">
    <property type="term" value="F:transposase activity"/>
    <property type="evidence" value="ECO:0007669"/>
    <property type="project" value="InterPro"/>
</dbReference>
<evidence type="ECO:0000313" key="3">
    <source>
        <dbReference type="Proteomes" id="UP000593892"/>
    </source>
</evidence>
<sequence>MLGTIPISKAPESINEVLIHSLRGIAPSTHINDVVVLLTWSGYGLHPTIHKSESLVRWRQQNAKSRPYVLERPHRKLILETICNACKTWNWALLAAHIRSTHLHVILDTSATPERSMGELKRACTNALKEANLATWGDRIWADYGHIRPLGSPYAINKAINYVLNGQGAPMEIHHGESGCESCAEATPPLHRRP</sequence>
<reference evidence="2 3" key="1">
    <citation type="submission" date="2020-10" db="EMBL/GenBank/DDBJ databases">
        <title>Complete genome sequence of Paludibaculum fermentans P105T, a facultatively anaerobic acidobacterium capable of dissimilatory Fe(III) reduction.</title>
        <authorList>
            <person name="Dedysh S.N."/>
            <person name="Beletsky A.V."/>
            <person name="Kulichevskaya I.S."/>
            <person name="Mardanov A.V."/>
            <person name="Ravin N.V."/>
        </authorList>
    </citation>
    <scope>NUCLEOTIDE SEQUENCE [LARGE SCALE GENOMIC DNA]</scope>
    <source>
        <strain evidence="2 3">P105</strain>
    </source>
</reference>
<proteinExistence type="predicted"/>
<keyword evidence="3" id="KW-1185">Reference proteome</keyword>
<name>A0A7S7NMP3_PALFE</name>
<dbReference type="InterPro" id="IPR036515">
    <property type="entry name" value="Transposase_17_sf"/>
</dbReference>
<evidence type="ECO:0000313" key="2">
    <source>
        <dbReference type="EMBL" id="QOY85964.1"/>
    </source>
</evidence>
<organism evidence="2 3">
    <name type="scientific">Paludibaculum fermentans</name>
    <dbReference type="NCBI Taxonomy" id="1473598"/>
    <lineage>
        <taxon>Bacteria</taxon>
        <taxon>Pseudomonadati</taxon>
        <taxon>Acidobacteriota</taxon>
        <taxon>Terriglobia</taxon>
        <taxon>Bryobacterales</taxon>
        <taxon>Bryobacteraceae</taxon>
        <taxon>Paludibaculum</taxon>
    </lineage>
</organism>
<dbReference type="InterPro" id="IPR002686">
    <property type="entry name" value="Transposase_17"/>
</dbReference>
<dbReference type="GO" id="GO:0003677">
    <property type="term" value="F:DNA binding"/>
    <property type="evidence" value="ECO:0007669"/>
    <property type="project" value="InterPro"/>
</dbReference>